<feature type="compositionally biased region" description="Polar residues" evidence="1">
    <location>
        <begin position="468"/>
        <end position="504"/>
    </location>
</feature>
<feature type="region of interest" description="Disordered" evidence="1">
    <location>
        <begin position="1116"/>
        <end position="1172"/>
    </location>
</feature>
<feature type="compositionally biased region" description="Basic and acidic residues" evidence="1">
    <location>
        <begin position="890"/>
        <end position="910"/>
    </location>
</feature>
<dbReference type="RefSeq" id="XP_025599748.1">
    <property type="nucleotide sequence ID" value="XM_025741943.1"/>
</dbReference>
<feature type="compositionally biased region" description="Basic and acidic residues" evidence="1">
    <location>
        <begin position="770"/>
        <end position="780"/>
    </location>
</feature>
<feature type="region of interest" description="Disordered" evidence="1">
    <location>
        <begin position="596"/>
        <end position="640"/>
    </location>
</feature>
<dbReference type="EMBL" id="KZ819288">
    <property type="protein sequence ID" value="PWN99469.1"/>
    <property type="molecule type" value="Genomic_DNA"/>
</dbReference>
<gene>
    <name evidence="2" type="ORF">FA09DRAFT_328862</name>
</gene>
<accession>A0A316ZD72</accession>
<feature type="compositionally biased region" description="Acidic residues" evidence="1">
    <location>
        <begin position="34"/>
        <end position="48"/>
    </location>
</feature>
<feature type="compositionally biased region" description="Basic and acidic residues" evidence="1">
    <location>
        <begin position="847"/>
        <end position="856"/>
    </location>
</feature>
<feature type="region of interest" description="Disordered" evidence="1">
    <location>
        <begin position="652"/>
        <end position="704"/>
    </location>
</feature>
<proteinExistence type="predicted"/>
<feature type="region of interest" description="Disordered" evidence="1">
    <location>
        <begin position="559"/>
        <end position="578"/>
    </location>
</feature>
<feature type="compositionally biased region" description="Polar residues" evidence="1">
    <location>
        <begin position="7"/>
        <end position="18"/>
    </location>
</feature>
<feature type="compositionally biased region" description="Low complexity" evidence="1">
    <location>
        <begin position="220"/>
        <end position="230"/>
    </location>
</feature>
<evidence type="ECO:0000313" key="2">
    <source>
        <dbReference type="EMBL" id="PWN99469.1"/>
    </source>
</evidence>
<feature type="compositionally biased region" description="Basic and acidic residues" evidence="1">
    <location>
        <begin position="681"/>
        <end position="692"/>
    </location>
</feature>
<feature type="compositionally biased region" description="Low complexity" evidence="1">
    <location>
        <begin position="781"/>
        <end position="804"/>
    </location>
</feature>
<evidence type="ECO:0000313" key="3">
    <source>
        <dbReference type="Proteomes" id="UP000245946"/>
    </source>
</evidence>
<feature type="compositionally biased region" description="Basic and acidic residues" evidence="1">
    <location>
        <begin position="176"/>
        <end position="190"/>
    </location>
</feature>
<feature type="compositionally biased region" description="Low complexity" evidence="1">
    <location>
        <begin position="951"/>
        <end position="964"/>
    </location>
</feature>
<feature type="region of interest" description="Disordered" evidence="1">
    <location>
        <begin position="1"/>
        <end position="55"/>
    </location>
</feature>
<dbReference type="GeneID" id="37269487"/>
<feature type="region of interest" description="Disordered" evidence="1">
    <location>
        <begin position="747"/>
        <end position="1011"/>
    </location>
</feature>
<feature type="compositionally biased region" description="Polar residues" evidence="1">
    <location>
        <begin position="824"/>
        <end position="834"/>
    </location>
</feature>
<feature type="compositionally biased region" description="Low complexity" evidence="1">
    <location>
        <begin position="76"/>
        <end position="95"/>
    </location>
</feature>
<feature type="region of interest" description="Disordered" evidence="1">
    <location>
        <begin position="1271"/>
        <end position="1304"/>
    </location>
</feature>
<feature type="compositionally biased region" description="Basic and acidic residues" evidence="1">
    <location>
        <begin position="750"/>
        <end position="763"/>
    </location>
</feature>
<feature type="region of interest" description="Disordered" evidence="1">
    <location>
        <begin position="76"/>
        <end position="240"/>
    </location>
</feature>
<reference evidence="2 3" key="1">
    <citation type="journal article" date="2018" name="Mol. Biol. Evol.">
        <title>Broad Genomic Sampling Reveals a Smut Pathogenic Ancestry of the Fungal Clade Ustilaginomycotina.</title>
        <authorList>
            <person name="Kijpornyongpan T."/>
            <person name="Mondo S.J."/>
            <person name="Barry K."/>
            <person name="Sandor L."/>
            <person name="Lee J."/>
            <person name="Lipzen A."/>
            <person name="Pangilinan J."/>
            <person name="LaButti K."/>
            <person name="Hainaut M."/>
            <person name="Henrissat B."/>
            <person name="Grigoriev I.V."/>
            <person name="Spatafora J.W."/>
            <person name="Aime M.C."/>
        </authorList>
    </citation>
    <scope>NUCLEOTIDE SEQUENCE [LARGE SCALE GENOMIC DNA]</scope>
    <source>
        <strain evidence="2 3">MCA 4186</strain>
    </source>
</reference>
<evidence type="ECO:0000256" key="1">
    <source>
        <dbReference type="SAM" id="MobiDB-lite"/>
    </source>
</evidence>
<feature type="compositionally biased region" description="Basic residues" evidence="1">
    <location>
        <begin position="603"/>
        <end position="612"/>
    </location>
</feature>
<protein>
    <submittedName>
        <fullName evidence="2">Uncharacterized protein</fullName>
    </submittedName>
</protein>
<name>A0A316ZD72_9BASI</name>
<feature type="compositionally biased region" description="Low complexity" evidence="1">
    <location>
        <begin position="198"/>
        <end position="208"/>
    </location>
</feature>
<feature type="compositionally biased region" description="Polar residues" evidence="1">
    <location>
        <begin position="994"/>
        <end position="1003"/>
    </location>
</feature>
<dbReference type="Proteomes" id="UP000245946">
    <property type="component" value="Unassembled WGS sequence"/>
</dbReference>
<feature type="region of interest" description="Disordered" evidence="1">
    <location>
        <begin position="381"/>
        <end position="535"/>
    </location>
</feature>
<keyword evidence="3" id="KW-1185">Reference proteome</keyword>
<feature type="compositionally biased region" description="Gly residues" evidence="1">
    <location>
        <begin position="209"/>
        <end position="219"/>
    </location>
</feature>
<organism evidence="2 3">
    <name type="scientific">Tilletiopsis washingtonensis</name>
    <dbReference type="NCBI Taxonomy" id="58919"/>
    <lineage>
        <taxon>Eukaryota</taxon>
        <taxon>Fungi</taxon>
        <taxon>Dikarya</taxon>
        <taxon>Basidiomycota</taxon>
        <taxon>Ustilaginomycotina</taxon>
        <taxon>Exobasidiomycetes</taxon>
        <taxon>Entylomatales</taxon>
        <taxon>Entylomatales incertae sedis</taxon>
        <taxon>Tilletiopsis</taxon>
    </lineage>
</organism>
<sequence length="1314" mass="135050">MPLAAQRQRQAPSATAGPSSRAPKSTAGAAPSSYEDDDDASSSDDSGDEAAALEMDGQELWAQNYCATCDCLIPPGAGVSASPASPQPADAQPEAGPSRLSDASGLKSRTGTIKARPPSADGKAAANSGGGALKRTHSTGRLHAVGGTGAGMGQHKRTGSAAGRLNALSDLKPTTKLHDDAPAPKGKGSDSTRSPALSRRSSLVSTRSGGSGGAHGGASGPSSPSASTSALPRTKKSGLLGGLTPAALRQEEEEARSAKVAPALYCSERCRLIDQQRSAGLGELANYLSQPTAPPVAWANSGWGSAAMTPGGTTAWPRRVPSMTSMPAAIAGYAGVVRTPESECMCPECLDRSSSASGTMPSGASDTTESSASLGYAYAAGRQKQRTTSGRIVTPHGLVPHHSDGYFPVVPPAGTRRASNRDSPRTRTTSLRPALNATSTDGSTQSSESNRSTSEPGAASETLDRSASIRTRSSTMSEDTRGILTTGTVTPAATVRGSSSSNSPRAEAMRRNGSESRSASYASSRPFGSTMSVSASTAASPLRLLRRGDHHAEAMTNVSAEQAHSPHGGPHGMLSSSLASNSGFTELASSATTMGTALDGSSLHHRRAKHNRALPDFGSERNSSAITVKETARRDSEAPLDSVAHLERLSSSYNPGASAVGSLKQAAAGKRQSIAGPPSRLDSERPEHHRGGSDGSQQRPAWNASAPRRISFAGSNGSGNSSSGWLRSLTSAWATIRGVSSDAVADDAGIDTRDDTSSLRGADKGFTSRQRGEAVARDTRPPSSASSRRGSAGSSARGGLLSPAVGSLTALSTLDAQSRGEEPTPTQSLVTRPNSLRGMIPAYARGDSGEIVHGDESDTNAVAGASSPQFKRSGSRAAAQSRSPKGVRNRSSDEPERRRRRSDRERERAIRHQRSKDVTVLPPLLGPSDRSFSSTNLANGRPRSTRTQSTASSGYGRSRAGSNGQASQLQVGSAGSAHSFSRPTTRSPGGDAHSYSNPPSAGTSPRRAGLGWGAMTTITSPVEAAAPPPHGLQHGYSSSIALGHAAALSARGVHHPANLHHGAHHAQFAPSGATHQHRPHAVRAVHHHRGGGALQVGHIGLLGAHPHGHAPVYGRHATTPARSSTPRVPEDGGEMSGAALRGADEAGSTHEVPPSRPRSAMSQHRASTAMGVQRPRSVVAMRALGGGMQPLASTNTLASSGLAPLSPGMPPVTINPEVGAPPLGAGARTWSYEALPGVKTYPVLQLPDRETHDRYDDGWGLGDGGLEEMMTGRKLPRPAPPPSSTGAVAGHAPEGSSGTLPRMPKRKTLFYFDA</sequence>
<dbReference type="OrthoDB" id="3365764at2759"/>
<feature type="compositionally biased region" description="Low complexity" evidence="1">
    <location>
        <begin position="443"/>
        <end position="455"/>
    </location>
</feature>
<feature type="compositionally biased region" description="Polar residues" evidence="1">
    <location>
        <begin position="965"/>
        <end position="987"/>
    </location>
</feature>
<feature type="compositionally biased region" description="Polar residues" evidence="1">
    <location>
        <begin position="426"/>
        <end position="442"/>
    </location>
</feature>
<feature type="compositionally biased region" description="Low complexity" evidence="1">
    <location>
        <begin position="515"/>
        <end position="535"/>
    </location>
</feature>